<keyword evidence="2" id="KW-0547">Nucleotide-binding</keyword>
<dbReference type="GO" id="GO:0016887">
    <property type="term" value="F:ATP hydrolysis activity"/>
    <property type="evidence" value="ECO:0007669"/>
    <property type="project" value="InterPro"/>
</dbReference>
<dbReference type="GO" id="GO:1990275">
    <property type="term" value="F:preribosome binding"/>
    <property type="evidence" value="ECO:0007669"/>
    <property type="project" value="TreeGrafter"/>
</dbReference>
<protein>
    <recommendedName>
        <fullName evidence="5">AAA+ ATPase domain-containing protein</fullName>
    </recommendedName>
</protein>
<evidence type="ECO:0000256" key="3">
    <source>
        <dbReference type="ARBA" id="ARBA00022840"/>
    </source>
</evidence>
<dbReference type="PANTHER" id="PTHR23077">
    <property type="entry name" value="AAA-FAMILY ATPASE"/>
    <property type="match status" value="1"/>
</dbReference>
<keyword evidence="7" id="KW-1185">Reference proteome</keyword>
<sequence length="850" mass="90871">MSGPLERVLSRQVLACLESNPTWSVDEVQTHLLRTHREYQRKPQTPLRGAISRALQSHKIQQSSAVVATPGGSQDHSQAAVPHVLPELLPAIGKPLNNHLQTLYGRKPSNAENGEGMSGTALPARSPIPDVRPVKNGKQEAFIRTEGAVSAQEILPCTPAHVGAAGGIAGQDSPMEGALQKSGMPITASVTRQPEKDLYTGPRGKRPRTSDDARAGKASKKARSIGSFVSEPRAIRYADLGGIDAIRQDIQELIENPLRHPEVYAWLGVEPPRGVLLHGPPGCGKTDLAHAIANECSVPFLRISAPEIVAGVSGESEAKVRQLFEEAQRLAPCIIFIDEIDAIAAKRENAQREMERRIVAQMLTCMDDLCQMPAGNSATAGGEHVGDQEDAKQSAAHQARHVVIIGATNRPDALDSALRRAGRFDREISMGIPSEATRATILQVLCKKLRLAGEVNFKTIAARTPGFVGADLRALTKEAAASAIQRIFQQPALQAVADTLPERHDIAAASAEPPGEERSGASASQSPFSAAALLNCAICMGDFETAVPKVQPSVRREGFATTPDVTWQDVGALPQVRAALEENICLPISDPDIFRRYQVEAPTGVLLYGPPGCGKTLVAKAVANEAHANFISIKGPELLNKYVGESERAVRQLFARASAAAPCVLFFDEMDALAPRRGADASQSERVVNQLLTEMDGVVGRKGVYMVAATNRPDIIDPALVRPGRLGKMLLVPLPSADGRCAILKTLTRSKPLASNLNLDSIAMDPRCSGFSGADLSALVHAAVLSAIRELRASRSTVLAQQGLSISDILPISMHHFAEALQNVQASVKPDDLVKYLRLPDSNLLAEPLP</sequence>
<dbReference type="GO" id="GO:0005634">
    <property type="term" value="C:nucleus"/>
    <property type="evidence" value="ECO:0007669"/>
    <property type="project" value="TreeGrafter"/>
</dbReference>
<dbReference type="InterPro" id="IPR041569">
    <property type="entry name" value="AAA_lid_3"/>
</dbReference>
<feature type="region of interest" description="Disordered" evidence="4">
    <location>
        <begin position="172"/>
        <end position="224"/>
    </location>
</feature>
<dbReference type="FunFam" id="3.40.50.300:FF:000365">
    <property type="entry name" value="Ribosome biogenesis ATPase RIX7"/>
    <property type="match status" value="1"/>
</dbReference>
<evidence type="ECO:0000313" key="6">
    <source>
        <dbReference type="EMBL" id="KAK9845051.1"/>
    </source>
</evidence>
<dbReference type="PANTHER" id="PTHR23077:SF171">
    <property type="entry name" value="NUCLEAR VALOSIN-CONTAINING PROTEIN-LIKE"/>
    <property type="match status" value="1"/>
</dbReference>
<dbReference type="GO" id="GO:0005524">
    <property type="term" value="F:ATP binding"/>
    <property type="evidence" value="ECO:0007669"/>
    <property type="project" value="UniProtKB-KW"/>
</dbReference>
<evidence type="ECO:0000256" key="4">
    <source>
        <dbReference type="SAM" id="MobiDB-lite"/>
    </source>
</evidence>
<organism evidence="6 7">
    <name type="scientific">Apatococcus lobatus</name>
    <dbReference type="NCBI Taxonomy" id="904363"/>
    <lineage>
        <taxon>Eukaryota</taxon>
        <taxon>Viridiplantae</taxon>
        <taxon>Chlorophyta</taxon>
        <taxon>core chlorophytes</taxon>
        <taxon>Trebouxiophyceae</taxon>
        <taxon>Chlorellales</taxon>
        <taxon>Chlorellaceae</taxon>
        <taxon>Apatococcus</taxon>
    </lineage>
</organism>
<evidence type="ECO:0000313" key="7">
    <source>
        <dbReference type="Proteomes" id="UP001438707"/>
    </source>
</evidence>
<evidence type="ECO:0000259" key="5">
    <source>
        <dbReference type="SMART" id="SM00382"/>
    </source>
</evidence>
<dbReference type="InterPro" id="IPR003593">
    <property type="entry name" value="AAA+_ATPase"/>
</dbReference>
<evidence type="ECO:0000256" key="2">
    <source>
        <dbReference type="ARBA" id="ARBA00022741"/>
    </source>
</evidence>
<dbReference type="SUPFAM" id="SSF52540">
    <property type="entry name" value="P-loop containing nucleoside triphosphate hydrolases"/>
    <property type="match status" value="2"/>
</dbReference>
<evidence type="ECO:0000256" key="1">
    <source>
        <dbReference type="ARBA" id="ARBA00006914"/>
    </source>
</evidence>
<dbReference type="FunFam" id="3.40.50.300:FF:000149">
    <property type="entry name" value="Nuclear valosin-containing protein-like"/>
    <property type="match status" value="1"/>
</dbReference>
<dbReference type="SMART" id="SM00382">
    <property type="entry name" value="AAA"/>
    <property type="match status" value="2"/>
</dbReference>
<dbReference type="GO" id="GO:0042254">
    <property type="term" value="P:ribosome biogenesis"/>
    <property type="evidence" value="ECO:0007669"/>
    <property type="project" value="TreeGrafter"/>
</dbReference>
<dbReference type="CDD" id="cd19511">
    <property type="entry name" value="RecA-like_CDC48_r2-like"/>
    <property type="match status" value="1"/>
</dbReference>
<comment type="similarity">
    <text evidence="1">Belongs to the AAA ATPase family.</text>
</comment>
<comment type="caution">
    <text evidence="6">The sequence shown here is derived from an EMBL/GenBank/DDBJ whole genome shotgun (WGS) entry which is preliminary data.</text>
</comment>
<dbReference type="InterPro" id="IPR003959">
    <property type="entry name" value="ATPase_AAA_core"/>
</dbReference>
<keyword evidence="3" id="KW-0067">ATP-binding</keyword>
<proteinExistence type="inferred from homology"/>
<dbReference type="Gene3D" id="1.10.8.60">
    <property type="match status" value="2"/>
</dbReference>
<feature type="region of interest" description="Disordered" evidence="4">
    <location>
        <begin position="107"/>
        <end position="133"/>
    </location>
</feature>
<dbReference type="GO" id="GO:0003723">
    <property type="term" value="F:RNA binding"/>
    <property type="evidence" value="ECO:0007669"/>
    <property type="project" value="TreeGrafter"/>
</dbReference>
<dbReference type="InterPro" id="IPR003960">
    <property type="entry name" value="ATPase_AAA_CS"/>
</dbReference>
<gene>
    <name evidence="6" type="ORF">WJX74_010036</name>
</gene>
<name>A0AAW1SHC8_9CHLO</name>
<dbReference type="AlphaFoldDB" id="A0AAW1SHC8"/>
<dbReference type="InterPro" id="IPR027417">
    <property type="entry name" value="P-loop_NTPase"/>
</dbReference>
<accession>A0AAW1SHC8</accession>
<reference evidence="6 7" key="1">
    <citation type="journal article" date="2024" name="Nat. Commun.">
        <title>Phylogenomics reveals the evolutionary origins of lichenization in chlorophyte algae.</title>
        <authorList>
            <person name="Puginier C."/>
            <person name="Libourel C."/>
            <person name="Otte J."/>
            <person name="Skaloud P."/>
            <person name="Haon M."/>
            <person name="Grisel S."/>
            <person name="Petersen M."/>
            <person name="Berrin J.G."/>
            <person name="Delaux P.M."/>
            <person name="Dal Grande F."/>
            <person name="Keller J."/>
        </authorList>
    </citation>
    <scope>NUCLEOTIDE SEQUENCE [LARGE SCALE GENOMIC DNA]</scope>
    <source>
        <strain evidence="6 7">SAG 2145</strain>
    </source>
</reference>
<dbReference type="FunFam" id="1.10.8.60:FF:000081">
    <property type="entry name" value="AAA family ATPase/60S ribosome export protein"/>
    <property type="match status" value="1"/>
</dbReference>
<feature type="domain" description="AAA+ ATPase" evidence="5">
    <location>
        <begin position="271"/>
        <end position="434"/>
    </location>
</feature>
<dbReference type="EMBL" id="JALJOS010000001">
    <property type="protein sequence ID" value="KAK9845051.1"/>
    <property type="molecule type" value="Genomic_DNA"/>
</dbReference>
<dbReference type="InterPro" id="IPR050168">
    <property type="entry name" value="AAA_ATPase_domain"/>
</dbReference>
<dbReference type="Pfam" id="PF17862">
    <property type="entry name" value="AAA_lid_3"/>
    <property type="match status" value="2"/>
</dbReference>
<feature type="domain" description="AAA+ ATPase" evidence="5">
    <location>
        <begin position="601"/>
        <end position="736"/>
    </location>
</feature>
<dbReference type="Proteomes" id="UP001438707">
    <property type="component" value="Unassembled WGS sequence"/>
</dbReference>
<dbReference type="Gene3D" id="3.40.50.300">
    <property type="entry name" value="P-loop containing nucleotide triphosphate hydrolases"/>
    <property type="match status" value="2"/>
</dbReference>
<dbReference type="PROSITE" id="PS00674">
    <property type="entry name" value="AAA"/>
    <property type="match status" value="2"/>
</dbReference>
<dbReference type="Pfam" id="PF00004">
    <property type="entry name" value="AAA"/>
    <property type="match status" value="2"/>
</dbReference>